<reference evidence="7" key="1">
    <citation type="journal article" date="2019" name="Int. J. Syst. Evol. Microbiol.">
        <title>The Global Catalogue of Microorganisms (GCM) 10K type strain sequencing project: providing services to taxonomists for standard genome sequencing and annotation.</title>
        <authorList>
            <consortium name="The Broad Institute Genomics Platform"/>
            <consortium name="The Broad Institute Genome Sequencing Center for Infectious Disease"/>
            <person name="Wu L."/>
            <person name="Ma J."/>
        </authorList>
    </citation>
    <scope>NUCLEOTIDE SEQUENCE [LARGE SCALE GENOMIC DNA]</scope>
    <source>
        <strain evidence="7">JCM 14559</strain>
    </source>
</reference>
<gene>
    <name evidence="6" type="ORF">GCM10009759_74980</name>
</gene>
<accession>A0ABP5K267</accession>
<evidence type="ECO:0000256" key="2">
    <source>
        <dbReference type="ARBA" id="ARBA00011322"/>
    </source>
</evidence>
<comment type="caution">
    <text evidence="6">The sequence shown here is derived from an EMBL/GenBank/DDBJ whole genome shotgun (WGS) entry which is preliminary data.</text>
</comment>
<dbReference type="RefSeq" id="WP_344558932.1">
    <property type="nucleotide sequence ID" value="NZ_BAAANS010000095.1"/>
</dbReference>
<organism evidence="6 7">
    <name type="scientific">Kitasatospora saccharophila</name>
    <dbReference type="NCBI Taxonomy" id="407973"/>
    <lineage>
        <taxon>Bacteria</taxon>
        <taxon>Bacillati</taxon>
        <taxon>Actinomycetota</taxon>
        <taxon>Actinomycetes</taxon>
        <taxon>Kitasatosporales</taxon>
        <taxon>Streptomycetaceae</taxon>
        <taxon>Kitasatospora</taxon>
    </lineage>
</organism>
<name>A0ABP5K267_9ACTN</name>
<evidence type="ECO:0000256" key="3">
    <source>
        <dbReference type="ARBA" id="ARBA00013368"/>
    </source>
</evidence>
<evidence type="ECO:0000259" key="5">
    <source>
        <dbReference type="Pfam" id="PF13476"/>
    </source>
</evidence>
<dbReference type="PANTHER" id="PTHR32114">
    <property type="entry name" value="ABC TRANSPORTER ABCH.3"/>
    <property type="match status" value="1"/>
</dbReference>
<evidence type="ECO:0000313" key="7">
    <source>
        <dbReference type="Proteomes" id="UP001500897"/>
    </source>
</evidence>
<dbReference type="SUPFAM" id="SSF52540">
    <property type="entry name" value="P-loop containing nucleoside triphosphate hydrolases"/>
    <property type="match status" value="1"/>
</dbReference>
<dbReference type="InterPro" id="IPR038729">
    <property type="entry name" value="Rad50/SbcC_AAA"/>
</dbReference>
<dbReference type="Pfam" id="PF13476">
    <property type="entry name" value="AAA_23"/>
    <property type="match status" value="1"/>
</dbReference>
<evidence type="ECO:0000313" key="6">
    <source>
        <dbReference type="EMBL" id="GAA2123724.1"/>
    </source>
</evidence>
<evidence type="ECO:0000256" key="4">
    <source>
        <dbReference type="SAM" id="Coils"/>
    </source>
</evidence>
<dbReference type="PANTHER" id="PTHR32114:SF2">
    <property type="entry name" value="ABC TRANSPORTER ABCH.3"/>
    <property type="match status" value="1"/>
</dbReference>
<dbReference type="EMBL" id="BAAANS010000095">
    <property type="protein sequence ID" value="GAA2123724.1"/>
    <property type="molecule type" value="Genomic_DNA"/>
</dbReference>
<keyword evidence="7" id="KW-1185">Reference proteome</keyword>
<comment type="subunit">
    <text evidence="2">Heterodimer of SbcC and SbcD.</text>
</comment>
<feature type="domain" description="Rad50/SbcC-type AAA" evidence="5">
    <location>
        <begin position="1"/>
        <end position="157"/>
    </location>
</feature>
<comment type="similarity">
    <text evidence="1">Belongs to the SMC family. SbcC subfamily.</text>
</comment>
<feature type="coiled-coil region" evidence="4">
    <location>
        <begin position="382"/>
        <end position="416"/>
    </location>
</feature>
<keyword evidence="4" id="KW-0175">Coiled coil</keyword>
<dbReference type="Gene3D" id="3.40.50.300">
    <property type="entry name" value="P-loop containing nucleotide triphosphate hydrolases"/>
    <property type="match status" value="2"/>
</dbReference>
<evidence type="ECO:0000256" key="1">
    <source>
        <dbReference type="ARBA" id="ARBA00006930"/>
    </source>
</evidence>
<dbReference type="InterPro" id="IPR027417">
    <property type="entry name" value="P-loop_NTPase"/>
</dbReference>
<protein>
    <recommendedName>
        <fullName evidence="3">Nuclease SbcCD subunit C</fullName>
    </recommendedName>
</protein>
<dbReference type="Proteomes" id="UP001500897">
    <property type="component" value="Unassembled WGS sequence"/>
</dbReference>
<proteinExistence type="inferred from homology"/>
<sequence>MQDFCQYRGKQVLEFSRDRGVYIVYGYNGRGKTRLLNAFRWALYETAMGRTAEHQPEELANYEHANSVGYATFYVELEFSHDGKRYVATRSFDERRDPKTELVLQRDGNPLSHAEGYKVLGTVAPRDISQFFLFDGELIGQYEALLDTQGQAGEKLEESIERILGIPTVRNARNNVGKIQRAAQNQLGALALTKTKTESHGRALHSAQSMRDTMASDRDKALVEIAKNESRIAAIEVALGDSRQAERAVAQLQMAKSEATRLAIAIHEAKQGVAELGDEVWRAVLAPAARERLETLQRQAEEAQRVLFSSHAAKRDLLHLEQHSECPVCSHELTEDERSILLEKLKNSSNETHRTALESLHMQTQKQMRVLEAFARVDGRMIAEREKALRQLQLQLDDTDQEIKSIDEQLRGINQAEVRRLTTERDGLNFLIRTAKIEVGEAEKKIVEQDNSIRRISDELSKMNGMDDPSIELKVRVASQLGALFAESIEVYRSMLKDRVERTATAIFAKVSHERDFTRLKINDRYGLEIVDTKGEVVRGRSAGFEHLVALSLISALQQCASVPGPIVMDSPFGRLDADHTRNVVAALPEMASQVVLLAFEGEFDQSAAVQALGSKLVAEYELERVSARHTKIKPRESV</sequence>